<dbReference type="InterPro" id="IPR028082">
    <property type="entry name" value="Peripla_BP_I"/>
</dbReference>
<accession>A0A941BJ21</accession>
<dbReference type="PANTHER" id="PTHR46847:SF4">
    <property type="entry name" value="AUTOINDUCER 2-BINDING PROTEIN LSRB"/>
    <property type="match status" value="1"/>
</dbReference>
<dbReference type="InterPro" id="IPR025997">
    <property type="entry name" value="SBP_2_dom"/>
</dbReference>
<keyword evidence="3 4" id="KW-0732">Signal</keyword>
<comment type="similarity">
    <text evidence="2">Belongs to the bacterial solute-binding protein 2 family.</text>
</comment>
<sequence>MRKMAYRSLMGAYVAMVTSVATGCGTTPSDSSASAGSENASEKLSITAVYGLSSDPFWTTLGCGAKNEAARLGVAYKEYTSANSEASSYAQKFSLARQSKPDGMIVNPSDPNQFTNQYETLMSDGVPVVTINSAAPATQYKVVGTDTEDLDFLSDLAELVPSGSGSMAIVNGVAGLEPVDSRLDPVVSAIKEANPNLRTLAPKYTGYDVAKATSAVSSLLADHTDLKVIVAADGPDGTATAAAVQQAGKSGRVTVIALDATPTEVLALNAGTITALVAQSPVQIGEQQVKAVVNYLRKGRGGAVPASSDKIGVTQKVLTADNIDESADWVYKSGC</sequence>
<dbReference type="PANTHER" id="PTHR46847">
    <property type="entry name" value="D-ALLOSE-BINDING PERIPLASMIC PROTEIN-RELATED"/>
    <property type="match status" value="1"/>
</dbReference>
<dbReference type="EMBL" id="JAGPYQ010000002">
    <property type="protein sequence ID" value="MBQ0855524.1"/>
    <property type="molecule type" value="Genomic_DNA"/>
</dbReference>
<feature type="signal peptide" evidence="4">
    <location>
        <begin position="1"/>
        <end position="23"/>
    </location>
</feature>
<evidence type="ECO:0000259" key="5">
    <source>
        <dbReference type="Pfam" id="PF13407"/>
    </source>
</evidence>
<protein>
    <submittedName>
        <fullName evidence="6">Substrate-binding domain-containing protein</fullName>
    </submittedName>
</protein>
<evidence type="ECO:0000256" key="1">
    <source>
        <dbReference type="ARBA" id="ARBA00004196"/>
    </source>
</evidence>
<evidence type="ECO:0000256" key="2">
    <source>
        <dbReference type="ARBA" id="ARBA00007639"/>
    </source>
</evidence>
<evidence type="ECO:0000256" key="3">
    <source>
        <dbReference type="ARBA" id="ARBA00022729"/>
    </source>
</evidence>
<dbReference type="SUPFAM" id="SSF53822">
    <property type="entry name" value="Periplasmic binding protein-like I"/>
    <property type="match status" value="1"/>
</dbReference>
<dbReference type="Gene3D" id="3.40.50.2300">
    <property type="match status" value="2"/>
</dbReference>
<keyword evidence="7" id="KW-1185">Reference proteome</keyword>
<proteinExistence type="inferred from homology"/>
<evidence type="ECO:0000256" key="4">
    <source>
        <dbReference type="SAM" id="SignalP"/>
    </source>
</evidence>
<dbReference type="GO" id="GO:0030313">
    <property type="term" value="C:cell envelope"/>
    <property type="evidence" value="ECO:0007669"/>
    <property type="project" value="UniProtKB-SubCell"/>
</dbReference>
<name>A0A941BJ21_9ACTN</name>
<comment type="subcellular location">
    <subcellularLocation>
        <location evidence="1">Cell envelope</location>
    </subcellularLocation>
</comment>
<dbReference type="AlphaFoldDB" id="A0A941BJ21"/>
<feature type="domain" description="Periplasmic binding protein" evidence="5">
    <location>
        <begin position="53"/>
        <end position="297"/>
    </location>
</feature>
<gene>
    <name evidence="6" type="ORF">J8N05_46010</name>
</gene>
<comment type="caution">
    <text evidence="6">The sequence shown here is derived from an EMBL/GenBank/DDBJ whole genome shotgun (WGS) entry which is preliminary data.</text>
</comment>
<feature type="chain" id="PRO_5038690406" evidence="4">
    <location>
        <begin position="24"/>
        <end position="335"/>
    </location>
</feature>
<evidence type="ECO:0000313" key="6">
    <source>
        <dbReference type="EMBL" id="MBQ0855524.1"/>
    </source>
</evidence>
<dbReference type="Pfam" id="PF13407">
    <property type="entry name" value="Peripla_BP_4"/>
    <property type="match status" value="1"/>
</dbReference>
<organism evidence="6 7">
    <name type="scientific">Streptomyces liliiviolaceus</name>
    <dbReference type="NCBI Taxonomy" id="2823109"/>
    <lineage>
        <taxon>Bacteria</taxon>
        <taxon>Bacillati</taxon>
        <taxon>Actinomycetota</taxon>
        <taxon>Actinomycetes</taxon>
        <taxon>Kitasatosporales</taxon>
        <taxon>Streptomycetaceae</taxon>
        <taxon>Streptomyces</taxon>
    </lineage>
</organism>
<dbReference type="RefSeq" id="WP_210893935.1">
    <property type="nucleotide sequence ID" value="NZ_JAGPYQ010000002.1"/>
</dbReference>
<evidence type="ECO:0000313" key="7">
    <source>
        <dbReference type="Proteomes" id="UP000677413"/>
    </source>
</evidence>
<reference evidence="6 7" key="1">
    <citation type="submission" date="2021-04" db="EMBL/GenBank/DDBJ databases">
        <authorList>
            <person name="Tang X."/>
            <person name="Zhou X."/>
            <person name="Chen X."/>
            <person name="Cernava T."/>
            <person name="Zhang C."/>
        </authorList>
    </citation>
    <scope>NUCLEOTIDE SEQUENCE [LARGE SCALE GENOMIC DNA]</scope>
    <source>
        <strain evidence="6 7">BH-SS-21</strain>
    </source>
</reference>
<dbReference type="PROSITE" id="PS51257">
    <property type="entry name" value="PROKAR_LIPOPROTEIN"/>
    <property type="match status" value="1"/>
</dbReference>
<dbReference type="GO" id="GO:0030246">
    <property type="term" value="F:carbohydrate binding"/>
    <property type="evidence" value="ECO:0007669"/>
    <property type="project" value="UniProtKB-ARBA"/>
</dbReference>
<dbReference type="Proteomes" id="UP000677413">
    <property type="component" value="Unassembled WGS sequence"/>
</dbReference>